<proteinExistence type="predicted"/>
<gene>
    <name evidence="1" type="ORF">SAMN05216439_0500</name>
</gene>
<reference evidence="1 2" key="1">
    <citation type="submission" date="2016-10" db="EMBL/GenBank/DDBJ databases">
        <authorList>
            <person name="de Groot N.N."/>
        </authorList>
    </citation>
    <scope>NUCLEOTIDE SEQUENCE [LARGE SCALE GENOMIC DNA]</scope>
    <source>
        <strain evidence="1 2">DSM 11978</strain>
    </source>
</reference>
<dbReference type="Gene3D" id="1.10.10.60">
    <property type="entry name" value="Homeodomain-like"/>
    <property type="match status" value="2"/>
</dbReference>
<dbReference type="SUPFAM" id="SSF46689">
    <property type="entry name" value="Homeodomain-like"/>
    <property type="match status" value="1"/>
</dbReference>
<dbReference type="Proteomes" id="UP000199506">
    <property type="component" value="Unassembled WGS sequence"/>
</dbReference>
<dbReference type="InterPro" id="IPR009057">
    <property type="entry name" value="Homeodomain-like_sf"/>
</dbReference>
<dbReference type="STRING" id="190974.SAMN05216439_0500"/>
<name>A0A1H7Q0T4_9EURY</name>
<evidence type="ECO:0000313" key="2">
    <source>
        <dbReference type="Proteomes" id="UP000199506"/>
    </source>
</evidence>
<sequence>MDEDVKTVHITKALSSAVIVNLIENYPNLEVITCSPSVYDRTSSKYIDALSQLDIEVKKKYNWGAKSQTNGAEFEVLELSDNGLKPKEIAQKLDLKLNRVYYLLKKSNAKYDNRKRKHDHEEIKELKNEGLSAKEISQKLNIPLRSVYYILNKK</sequence>
<dbReference type="AlphaFoldDB" id="A0A1H7Q0T4"/>
<organism evidence="1 2">
    <name type="scientific">Methanobrevibacter gottschalkii</name>
    <dbReference type="NCBI Taxonomy" id="190974"/>
    <lineage>
        <taxon>Archaea</taxon>
        <taxon>Methanobacteriati</taxon>
        <taxon>Methanobacteriota</taxon>
        <taxon>Methanomada group</taxon>
        <taxon>Methanobacteria</taxon>
        <taxon>Methanobacteriales</taxon>
        <taxon>Methanobacteriaceae</taxon>
        <taxon>Methanobrevibacter</taxon>
    </lineage>
</organism>
<accession>A0A1H7Q0T4</accession>
<dbReference type="EMBL" id="FOAK01000017">
    <property type="protein sequence ID" value="SEL41622.1"/>
    <property type="molecule type" value="Genomic_DNA"/>
</dbReference>
<protein>
    <submittedName>
        <fullName evidence="1">Uncharacterized protein</fullName>
    </submittedName>
</protein>
<dbReference type="RefSeq" id="WP_069575396.1">
    <property type="nucleotide sequence ID" value="NZ_FOAK01000017.1"/>
</dbReference>
<dbReference type="OrthoDB" id="85471at2157"/>
<evidence type="ECO:0000313" key="1">
    <source>
        <dbReference type="EMBL" id="SEL41622.1"/>
    </source>
</evidence>